<accession>A0A9D7K534</accession>
<evidence type="ECO:0000256" key="3">
    <source>
        <dbReference type="ARBA" id="ARBA00022692"/>
    </source>
</evidence>
<protein>
    <submittedName>
        <fullName evidence="8">RDD family protein</fullName>
    </submittedName>
</protein>
<feature type="transmembrane region" description="Helical" evidence="6">
    <location>
        <begin position="100"/>
        <end position="122"/>
    </location>
</feature>
<evidence type="ECO:0000313" key="8">
    <source>
        <dbReference type="EMBL" id="MBK8524762.1"/>
    </source>
</evidence>
<keyword evidence="3 6" id="KW-0812">Transmembrane</keyword>
<dbReference type="InterPro" id="IPR010432">
    <property type="entry name" value="RDD"/>
</dbReference>
<sequence length="141" mass="15852">MSTTISGTPPGIGRRLAAMLYEALLVTAVLAVAFFLPHVLLGAFANIQAPHVVSKVHFFLVLLIYFCWFWVNGGQTLAMKTWRIRVVDIRGGKLRPAQAVLRYMAAWFSIACFGIGILWALFDRDRQFLHDHIADTRIVHA</sequence>
<proteinExistence type="predicted"/>
<evidence type="ECO:0000256" key="6">
    <source>
        <dbReference type="SAM" id="Phobius"/>
    </source>
</evidence>
<comment type="subcellular location">
    <subcellularLocation>
        <location evidence="1">Cell membrane</location>
        <topology evidence="1">Multi-pass membrane protein</topology>
    </subcellularLocation>
</comment>
<evidence type="ECO:0000256" key="2">
    <source>
        <dbReference type="ARBA" id="ARBA00022475"/>
    </source>
</evidence>
<keyword evidence="2" id="KW-1003">Cell membrane</keyword>
<comment type="caution">
    <text evidence="8">The sequence shown here is derived from an EMBL/GenBank/DDBJ whole genome shotgun (WGS) entry which is preliminary data.</text>
</comment>
<evidence type="ECO:0000259" key="7">
    <source>
        <dbReference type="Pfam" id="PF06271"/>
    </source>
</evidence>
<dbReference type="InterPro" id="IPR051791">
    <property type="entry name" value="Pra-immunoreactive"/>
</dbReference>
<dbReference type="GO" id="GO:0005886">
    <property type="term" value="C:plasma membrane"/>
    <property type="evidence" value="ECO:0007669"/>
    <property type="project" value="UniProtKB-SubCell"/>
</dbReference>
<dbReference type="EMBL" id="JADJUC010000013">
    <property type="protein sequence ID" value="MBK8524762.1"/>
    <property type="molecule type" value="Genomic_DNA"/>
</dbReference>
<dbReference type="PANTHER" id="PTHR36115">
    <property type="entry name" value="PROLINE-RICH ANTIGEN HOMOLOG-RELATED"/>
    <property type="match status" value="1"/>
</dbReference>
<feature type="domain" description="RDD" evidence="7">
    <location>
        <begin position="10"/>
        <end position="134"/>
    </location>
</feature>
<evidence type="ECO:0000256" key="1">
    <source>
        <dbReference type="ARBA" id="ARBA00004651"/>
    </source>
</evidence>
<feature type="transmembrane region" description="Helical" evidence="6">
    <location>
        <begin position="56"/>
        <end position="79"/>
    </location>
</feature>
<organism evidence="8 9">
    <name type="scientific">Candidatus Proximibacter danicus</name>
    <dbReference type="NCBI Taxonomy" id="2954365"/>
    <lineage>
        <taxon>Bacteria</taxon>
        <taxon>Pseudomonadati</taxon>
        <taxon>Pseudomonadota</taxon>
        <taxon>Betaproteobacteria</taxon>
        <taxon>Candidatus Proximibacter</taxon>
    </lineage>
</organism>
<keyword evidence="5 6" id="KW-0472">Membrane</keyword>
<feature type="transmembrane region" description="Helical" evidence="6">
    <location>
        <begin position="20"/>
        <end position="44"/>
    </location>
</feature>
<dbReference type="Proteomes" id="UP000886689">
    <property type="component" value="Unassembled WGS sequence"/>
</dbReference>
<reference evidence="8" key="1">
    <citation type="submission" date="2020-10" db="EMBL/GenBank/DDBJ databases">
        <title>Connecting structure to function with the recovery of over 1000 high-quality activated sludge metagenome-assembled genomes encoding full-length rRNA genes using long-read sequencing.</title>
        <authorList>
            <person name="Singleton C.M."/>
            <person name="Petriglieri F."/>
            <person name="Kristensen J.M."/>
            <person name="Kirkegaard R.H."/>
            <person name="Michaelsen T.Y."/>
            <person name="Andersen M.H."/>
            <person name="Karst S.M."/>
            <person name="Dueholm M.S."/>
            <person name="Nielsen P.H."/>
            <person name="Albertsen M."/>
        </authorList>
    </citation>
    <scope>NUCLEOTIDE SEQUENCE</scope>
    <source>
        <strain evidence="8">Hirt_18-Q3-R61-65_BATAC.395</strain>
    </source>
</reference>
<evidence type="ECO:0000313" key="9">
    <source>
        <dbReference type="Proteomes" id="UP000886689"/>
    </source>
</evidence>
<dbReference type="AlphaFoldDB" id="A0A9D7K534"/>
<gene>
    <name evidence="8" type="ORF">IPL58_12125</name>
</gene>
<name>A0A9D7K534_9PROT</name>
<evidence type="ECO:0000256" key="4">
    <source>
        <dbReference type="ARBA" id="ARBA00022989"/>
    </source>
</evidence>
<keyword evidence="4 6" id="KW-1133">Transmembrane helix</keyword>
<dbReference type="Pfam" id="PF06271">
    <property type="entry name" value="RDD"/>
    <property type="match status" value="1"/>
</dbReference>
<evidence type="ECO:0000256" key="5">
    <source>
        <dbReference type="ARBA" id="ARBA00023136"/>
    </source>
</evidence>
<dbReference type="PANTHER" id="PTHR36115:SF10">
    <property type="entry name" value="RDD DOMAIN-CONTAINING PROTEIN"/>
    <property type="match status" value="1"/>
</dbReference>